<feature type="transmembrane region" description="Helical" evidence="1">
    <location>
        <begin position="556"/>
        <end position="573"/>
    </location>
</feature>
<dbReference type="OrthoDB" id="3011762at2759"/>
<protein>
    <submittedName>
        <fullName evidence="2">Uncharacterized protein</fullName>
    </submittedName>
</protein>
<keyword evidence="1" id="KW-0472">Membrane</keyword>
<evidence type="ECO:0000256" key="1">
    <source>
        <dbReference type="SAM" id="Phobius"/>
    </source>
</evidence>
<feature type="transmembrane region" description="Helical" evidence="1">
    <location>
        <begin position="12"/>
        <end position="33"/>
    </location>
</feature>
<gene>
    <name evidence="2" type="ORF">A9K55_000720</name>
</gene>
<dbReference type="AlphaFoldDB" id="A0A2H4SUK5"/>
<organism evidence="2 3">
    <name type="scientific">Cordyceps militaris</name>
    <name type="common">Caterpillar fungus</name>
    <name type="synonym">Clavaria militaris</name>
    <dbReference type="NCBI Taxonomy" id="73501"/>
    <lineage>
        <taxon>Eukaryota</taxon>
        <taxon>Fungi</taxon>
        <taxon>Dikarya</taxon>
        <taxon>Ascomycota</taxon>
        <taxon>Pezizomycotina</taxon>
        <taxon>Sordariomycetes</taxon>
        <taxon>Hypocreomycetidae</taxon>
        <taxon>Hypocreales</taxon>
        <taxon>Cordycipitaceae</taxon>
        <taxon>Cordyceps</taxon>
    </lineage>
</organism>
<evidence type="ECO:0000313" key="2">
    <source>
        <dbReference type="EMBL" id="ATY66791.1"/>
    </source>
</evidence>
<feature type="transmembrane region" description="Helical" evidence="1">
    <location>
        <begin position="262"/>
        <end position="280"/>
    </location>
</feature>
<dbReference type="Proteomes" id="UP000323067">
    <property type="component" value="Chromosome ii"/>
</dbReference>
<evidence type="ECO:0000313" key="3">
    <source>
        <dbReference type="Proteomes" id="UP000323067"/>
    </source>
</evidence>
<dbReference type="GO" id="GO:0008961">
    <property type="term" value="F:phosphatidylglycerol-prolipoprotein diacylglyceryl transferase activity"/>
    <property type="evidence" value="ECO:0007669"/>
    <property type="project" value="InterPro"/>
</dbReference>
<feature type="transmembrane region" description="Helical" evidence="1">
    <location>
        <begin position="481"/>
        <end position="501"/>
    </location>
</feature>
<reference evidence="2 3" key="1">
    <citation type="journal article" date="2017" name="BMC Genomics">
        <title>Chromosome level assembly and secondary metabolite potential of the parasitic fungus Cordyceps militaris.</title>
        <authorList>
            <person name="Kramer G.J."/>
            <person name="Nodwell J.R."/>
        </authorList>
    </citation>
    <scope>NUCLEOTIDE SEQUENCE [LARGE SCALE GENOMIC DNA]</scope>
    <source>
        <strain evidence="2 3">ATCC 34164</strain>
    </source>
</reference>
<dbReference type="GO" id="GO:0042158">
    <property type="term" value="P:lipoprotein biosynthetic process"/>
    <property type="evidence" value="ECO:0007669"/>
    <property type="project" value="InterPro"/>
</dbReference>
<dbReference type="GO" id="GO:0005886">
    <property type="term" value="C:plasma membrane"/>
    <property type="evidence" value="ECO:0007669"/>
    <property type="project" value="InterPro"/>
</dbReference>
<feature type="transmembrane region" description="Helical" evidence="1">
    <location>
        <begin position="593"/>
        <end position="613"/>
    </location>
</feature>
<feature type="transmembrane region" description="Helical" evidence="1">
    <location>
        <begin position="360"/>
        <end position="381"/>
    </location>
</feature>
<keyword evidence="1" id="KW-0812">Transmembrane</keyword>
<dbReference type="Pfam" id="PF01790">
    <property type="entry name" value="LGT"/>
    <property type="match status" value="1"/>
</dbReference>
<feature type="transmembrane region" description="Helical" evidence="1">
    <location>
        <begin position="213"/>
        <end position="232"/>
    </location>
</feature>
<dbReference type="InterPro" id="IPR001640">
    <property type="entry name" value="Lgt"/>
</dbReference>
<dbReference type="EMBL" id="CP023327">
    <property type="protein sequence ID" value="ATY66791.1"/>
    <property type="molecule type" value="Genomic_DNA"/>
</dbReference>
<keyword evidence="1" id="KW-1133">Transmembrane helix</keyword>
<dbReference type="VEuPathDB" id="FungiDB:A9K55_000720"/>
<feature type="transmembrane region" description="Helical" evidence="1">
    <location>
        <begin position="513"/>
        <end position="535"/>
    </location>
</feature>
<name>A0A2H4SUK5_CORMI</name>
<sequence length="614" mass="65449">MALQTLLRSQETQFVLTGILAYYAILSVLHQFMKRACRGLYLPLLEQLGTRKTLQLLVFLIGVAIALTTAPLCGHAFLSYPASQNGFSTSPLTLDSKVCVGARVVMWIAEMPLLGGTHFYLVHHILSLTSLGIVLSNKLNMAPIYLIYAGLVTEVFSSSRAFLRLSGLHHKHPKLFTHITSGNAVAILLLRALPAAYLLQTQLFRPALATNVGLAYFITVVFYACFVTYIAYKLLAGQGYVSLKPASPAHFALKNGSEIRKISVYSVLLGTAIAATELSAATMYELASGDTFPRRELSNLAAVGLGTVVSGLLGAKFMNQVLSVPAGRLTEEQKKTVAPPPPPPAVPGVSPRFFPGYKGISIQGAILFSALWLNVCPLLGLQVNHRILFGAVGMSLPVGEAIGRVGCYFAGCCGSTRKEKYPAIQLLAAALNTGIFGLKVMDLANQGTSKIGDVGLAAVLANGAVRLVLNPLRSDTAEMLFSPASMFALSQILLSSSLLTLERTGGGMDPLSALVAVVGATSTSIFLCRIAALAWEMAATELKKWKLSQYARMENFVYAFSIAIFMLVTKSNAGGEVARAGRLFLQKESLLVMSSPALLGSVFAAAGLPIILLN</sequence>
<accession>A0A2H4SUK5</accession>
<feature type="transmembrane region" description="Helical" evidence="1">
    <location>
        <begin position="175"/>
        <end position="193"/>
    </location>
</feature>
<feature type="transmembrane region" description="Helical" evidence="1">
    <location>
        <begin position="144"/>
        <end position="163"/>
    </location>
</feature>
<feature type="transmembrane region" description="Helical" evidence="1">
    <location>
        <begin position="54"/>
        <end position="78"/>
    </location>
</feature>
<dbReference type="VEuPathDB" id="FungiDB:CCM_04635"/>
<proteinExistence type="predicted"/>